<evidence type="ECO:0000256" key="1">
    <source>
        <dbReference type="ARBA" id="ARBA00022723"/>
    </source>
</evidence>
<dbReference type="PANTHER" id="PTHR46085:SF16">
    <property type="entry name" value="ARFGAP_RECO-LIKE ZINC FINGER DOMAIN-CONTAINING PROTEIN"/>
    <property type="match status" value="1"/>
</dbReference>
<feature type="region of interest" description="Disordered" evidence="5">
    <location>
        <begin position="587"/>
        <end position="618"/>
    </location>
</feature>
<feature type="compositionally biased region" description="Polar residues" evidence="5">
    <location>
        <begin position="375"/>
        <end position="390"/>
    </location>
</feature>
<evidence type="ECO:0000259" key="6">
    <source>
        <dbReference type="PROSITE" id="PS50115"/>
    </source>
</evidence>
<evidence type="ECO:0000313" key="8">
    <source>
        <dbReference type="Proteomes" id="UP001346149"/>
    </source>
</evidence>
<dbReference type="InterPro" id="IPR037278">
    <property type="entry name" value="ARFGAP/RecO"/>
</dbReference>
<gene>
    <name evidence="7" type="ORF">SAY86_007365</name>
</gene>
<sequence>MARKMKEDEKMERAIRSLLKLPENRRCINCNSMGPQYVCTTFWTLICTNCSGIHREFTHRVKSISMAKFTADEVSALQAGGNEKARQIYFKKWDPRHNSQPDGTNPYKLRDFIKHVYVDRRFMSEEGTEKIPKLRLADKENFGKTQRPFSSRIGLSTSDYEDYRYSSTKSIPCRRSDDELTRYYYDDSRSPRYTKKSSRSVCYTKTPRFEIVDDRFRDHDCISRRRSSNVSMLMSKDFKSIVKRSPDNPPKPAISSEAHVERELPTKTSQKAPSSSRQSTNSSSHTNAKEDQKVTGKDNLIDGKDDANPTDVQAQQMIPSPMTTAANKGMSLASSGSSKDGEEKLQSTRPNHNTLQFLLFELSDPSALPAPIGNQVLSGTDQPTTDQNVAPGTPSKVPEPVGAPRTESQPDSSMQQPTEEALPGSSAGLVQSPMSQQYQSPLTSSHAENLSSIEQSLAEVPAISLETEPEVRPPVSPRSSQQEMGPGGRKELPADLFTFHYSEAPPAHIRGGWQHHSPQGFGFNLQYYPSHTTQLGAYTNSLKSTNPFDIEDEGTDPQGSTMQFPSLLPLQEALSNSMSPAHSVPSSFSSYPSYTQPMQPQSPQRQAFSPGSKNPNQIKGHAYVFGAKTCSLQQQQHGREQFGGNMNYQMMMMGYPPRTNTTGYYSSSSSSLGGGNPFS</sequence>
<accession>A0AAN7LLQ5</accession>
<protein>
    <recommendedName>
        <fullName evidence="6">Arf-GAP domain-containing protein</fullName>
    </recommendedName>
</protein>
<dbReference type="Pfam" id="PF01412">
    <property type="entry name" value="ArfGap"/>
    <property type="match status" value="1"/>
</dbReference>
<feature type="region of interest" description="Disordered" evidence="5">
    <location>
        <begin position="465"/>
        <end position="490"/>
    </location>
</feature>
<keyword evidence="3" id="KW-0862">Zinc</keyword>
<dbReference type="PANTHER" id="PTHR46085">
    <property type="entry name" value="ARFGAP/RECO-RELATED"/>
    <property type="match status" value="1"/>
</dbReference>
<evidence type="ECO:0000256" key="3">
    <source>
        <dbReference type="ARBA" id="ARBA00022833"/>
    </source>
</evidence>
<feature type="compositionally biased region" description="Polar residues" evidence="5">
    <location>
        <begin position="428"/>
        <end position="449"/>
    </location>
</feature>
<dbReference type="GO" id="GO:0008270">
    <property type="term" value="F:zinc ion binding"/>
    <property type="evidence" value="ECO:0007669"/>
    <property type="project" value="UniProtKB-KW"/>
</dbReference>
<dbReference type="Proteomes" id="UP001346149">
    <property type="component" value="Unassembled WGS sequence"/>
</dbReference>
<keyword evidence="8" id="KW-1185">Reference proteome</keyword>
<feature type="region of interest" description="Disordered" evidence="5">
    <location>
        <begin position="241"/>
        <end position="348"/>
    </location>
</feature>
<name>A0AAN7LLQ5_TRANT</name>
<feature type="compositionally biased region" description="Polar residues" evidence="5">
    <location>
        <begin position="310"/>
        <end position="338"/>
    </location>
</feature>
<evidence type="ECO:0000256" key="5">
    <source>
        <dbReference type="SAM" id="MobiDB-lite"/>
    </source>
</evidence>
<feature type="compositionally biased region" description="Low complexity" evidence="5">
    <location>
        <begin position="274"/>
        <end position="284"/>
    </location>
</feature>
<feature type="region of interest" description="Disordered" evidence="5">
    <location>
        <begin position="370"/>
        <end position="449"/>
    </location>
</feature>
<dbReference type="InterPro" id="IPR038508">
    <property type="entry name" value="ArfGAP_dom_sf"/>
</dbReference>
<dbReference type="Gene3D" id="1.10.220.150">
    <property type="entry name" value="Arf GTPase activating protein"/>
    <property type="match status" value="1"/>
</dbReference>
<dbReference type="FunFam" id="1.10.220.150:FF:000005">
    <property type="entry name" value="Arf-GAP domain and FG repeat-containing protein 1"/>
    <property type="match status" value="1"/>
</dbReference>
<evidence type="ECO:0000256" key="4">
    <source>
        <dbReference type="PROSITE-ProRule" id="PRU00288"/>
    </source>
</evidence>
<organism evidence="7 8">
    <name type="scientific">Trapa natans</name>
    <name type="common">Water chestnut</name>
    <dbReference type="NCBI Taxonomy" id="22666"/>
    <lineage>
        <taxon>Eukaryota</taxon>
        <taxon>Viridiplantae</taxon>
        <taxon>Streptophyta</taxon>
        <taxon>Embryophyta</taxon>
        <taxon>Tracheophyta</taxon>
        <taxon>Spermatophyta</taxon>
        <taxon>Magnoliopsida</taxon>
        <taxon>eudicotyledons</taxon>
        <taxon>Gunneridae</taxon>
        <taxon>Pentapetalae</taxon>
        <taxon>rosids</taxon>
        <taxon>malvids</taxon>
        <taxon>Myrtales</taxon>
        <taxon>Lythraceae</taxon>
        <taxon>Trapa</taxon>
    </lineage>
</organism>
<feature type="compositionally biased region" description="Polar residues" evidence="5">
    <location>
        <begin position="594"/>
        <end position="617"/>
    </location>
</feature>
<dbReference type="GO" id="GO:0005096">
    <property type="term" value="F:GTPase activator activity"/>
    <property type="evidence" value="ECO:0007669"/>
    <property type="project" value="InterPro"/>
</dbReference>
<dbReference type="SMART" id="SM00105">
    <property type="entry name" value="ArfGap"/>
    <property type="match status" value="1"/>
</dbReference>
<dbReference type="InterPro" id="IPR044820">
    <property type="entry name" value="AGD14-like"/>
</dbReference>
<dbReference type="AlphaFoldDB" id="A0AAN7LLQ5"/>
<dbReference type="PROSITE" id="PS50115">
    <property type="entry name" value="ARFGAP"/>
    <property type="match status" value="1"/>
</dbReference>
<feature type="compositionally biased region" description="Basic and acidic residues" evidence="5">
    <location>
        <begin position="287"/>
        <end position="307"/>
    </location>
</feature>
<evidence type="ECO:0000313" key="7">
    <source>
        <dbReference type="EMBL" id="KAK4782991.1"/>
    </source>
</evidence>
<dbReference type="EMBL" id="JAXQNO010000015">
    <property type="protein sequence ID" value="KAK4782991.1"/>
    <property type="molecule type" value="Genomic_DNA"/>
</dbReference>
<keyword evidence="2 4" id="KW-0863">Zinc-finger</keyword>
<dbReference type="CDD" id="cd08838">
    <property type="entry name" value="ArfGap_AGFG"/>
    <property type="match status" value="1"/>
</dbReference>
<comment type="caution">
    <text evidence="7">The sequence shown here is derived from an EMBL/GenBank/DDBJ whole genome shotgun (WGS) entry which is preliminary data.</text>
</comment>
<feature type="compositionally biased region" description="Polar residues" evidence="5">
    <location>
        <begin position="406"/>
        <end position="418"/>
    </location>
</feature>
<dbReference type="PRINTS" id="PR00405">
    <property type="entry name" value="REVINTRACTNG"/>
</dbReference>
<keyword evidence="1" id="KW-0479">Metal-binding</keyword>
<proteinExistence type="predicted"/>
<evidence type="ECO:0000256" key="2">
    <source>
        <dbReference type="ARBA" id="ARBA00022771"/>
    </source>
</evidence>
<reference evidence="7 8" key="1">
    <citation type="journal article" date="2023" name="Hortic Res">
        <title>Pangenome of water caltrop reveals structural variations and asymmetric subgenome divergence after allopolyploidization.</title>
        <authorList>
            <person name="Zhang X."/>
            <person name="Chen Y."/>
            <person name="Wang L."/>
            <person name="Yuan Y."/>
            <person name="Fang M."/>
            <person name="Shi L."/>
            <person name="Lu R."/>
            <person name="Comes H.P."/>
            <person name="Ma Y."/>
            <person name="Chen Y."/>
            <person name="Huang G."/>
            <person name="Zhou Y."/>
            <person name="Zheng Z."/>
            <person name="Qiu Y."/>
        </authorList>
    </citation>
    <scope>NUCLEOTIDE SEQUENCE [LARGE SCALE GENOMIC DNA]</scope>
    <source>
        <strain evidence="7">F231</strain>
    </source>
</reference>
<feature type="domain" description="Arf-GAP" evidence="6">
    <location>
        <begin position="12"/>
        <end position="130"/>
    </location>
</feature>
<dbReference type="SUPFAM" id="SSF57863">
    <property type="entry name" value="ArfGap/RecO-like zinc finger"/>
    <property type="match status" value="1"/>
</dbReference>
<dbReference type="InterPro" id="IPR001164">
    <property type="entry name" value="ArfGAP_dom"/>
</dbReference>